<feature type="region of interest" description="Disordered" evidence="1">
    <location>
        <begin position="140"/>
        <end position="242"/>
    </location>
</feature>
<dbReference type="GO" id="GO:0045944">
    <property type="term" value="P:positive regulation of transcription by RNA polymerase II"/>
    <property type="evidence" value="ECO:0007669"/>
    <property type="project" value="TreeGrafter"/>
</dbReference>
<organism evidence="3 4">
    <name type="scientific">Phaedon cochleariae</name>
    <name type="common">Mustard beetle</name>
    <dbReference type="NCBI Taxonomy" id="80249"/>
    <lineage>
        <taxon>Eukaryota</taxon>
        <taxon>Metazoa</taxon>
        <taxon>Ecdysozoa</taxon>
        <taxon>Arthropoda</taxon>
        <taxon>Hexapoda</taxon>
        <taxon>Insecta</taxon>
        <taxon>Pterygota</taxon>
        <taxon>Neoptera</taxon>
        <taxon>Endopterygota</taxon>
        <taxon>Coleoptera</taxon>
        <taxon>Polyphaga</taxon>
        <taxon>Cucujiformia</taxon>
        <taxon>Chrysomeloidea</taxon>
        <taxon>Chrysomelidae</taxon>
        <taxon>Chrysomelinae</taxon>
        <taxon>Chrysomelini</taxon>
        <taxon>Phaedon</taxon>
    </lineage>
</organism>
<name>A0A9P0DG76_PHACE</name>
<sequence>MKLGESGEAFFVEGLEDDDEIEIPEHLATSPIPVSEIENIFKSQGRRRSFDLEDITKLGLENQENDYTKRRNTTDNENDTTRGRNFIKKHINLGNIEVGETSAEEMTLSMISGKHSSEDLSKSHNDISETIFKMDSLDMEHSKVEDPKPDVTVTPPKSVEDLPNDGKTSKKRRKRVRRKNAPRKSTSTNQLPVSQTSDFLENTDTITDRSSLDSNSSDPDVKDKPKLSHTKQADEMNPVIDSSNIKRIDADFHFFSDTELTTNGANDSRSGSPVNVETVLSDSEFEVKGRKEDAKEGGKSWEWGGFPSVSQGNSPMSDNPRQEEHKSMLSGMFSFMKQKHGTQSNLEGGMYLSDITSGNIDQEVAEIYFNQTKDKKDVDMDCESGNGPSLAQSPNSAEGCKSIDSDFEEQTKVVQSFSQDISLSLCGWDPQPSRDRFLEHVVKFSDLCNNPVLFESSSLVVRIKDKYYTWKVASPIIASIMIYGRPLVQSSVDQLCSIHMPTASPLLDNKDDPKQQQESRYSWFSWRRKSSRETTPAPEKLTDIQKTAETREVVEEVEEVDEDTATADTTTTEDKMLSIEKTNSPSTLDKYRKTLRLSSKQIASLNLKDGVNHVEFSVTTAYQGTSRCQCHLYKWKWDDKIVISDIDGTITKSDVLGHILPIVGRDWAQTGVAQLFNKIRDNGYKLLYLSARAIGQARTTREYLKSIRQGDLSMPDGPILLNPTSLITAFHSEVIEKKPEQFKISCMSDIKALFPTDSNPFYAGYGNRINDVWAYRAVGIPIVRIFTINPKGELKHELTQTFQSSYSGQSLVVNDVFPPMSNKIMSKYDYDYDDDSADSESSSVDRN</sequence>
<dbReference type="GO" id="GO:0019432">
    <property type="term" value="P:triglyceride biosynthetic process"/>
    <property type="evidence" value="ECO:0007669"/>
    <property type="project" value="TreeGrafter"/>
</dbReference>
<evidence type="ECO:0000313" key="3">
    <source>
        <dbReference type="EMBL" id="CAH1116778.1"/>
    </source>
</evidence>
<evidence type="ECO:0000259" key="2">
    <source>
        <dbReference type="SMART" id="SM00775"/>
    </source>
</evidence>
<dbReference type="Pfam" id="PF16876">
    <property type="entry name" value="Lipin_mid"/>
    <property type="match status" value="1"/>
</dbReference>
<feature type="compositionally biased region" description="Polar residues" evidence="1">
    <location>
        <begin position="185"/>
        <end position="205"/>
    </location>
</feature>
<dbReference type="InterPro" id="IPR026058">
    <property type="entry name" value="LIPIN"/>
</dbReference>
<dbReference type="GO" id="GO:0009062">
    <property type="term" value="P:fatty acid catabolic process"/>
    <property type="evidence" value="ECO:0007669"/>
    <property type="project" value="TreeGrafter"/>
</dbReference>
<feature type="compositionally biased region" description="Basic residues" evidence="1">
    <location>
        <begin position="169"/>
        <end position="182"/>
    </location>
</feature>
<feature type="domain" description="LNS2/PITP" evidence="2">
    <location>
        <begin position="641"/>
        <end position="797"/>
    </location>
</feature>
<dbReference type="InterPro" id="IPR013209">
    <property type="entry name" value="LNS2"/>
</dbReference>
<feature type="compositionally biased region" description="Basic and acidic residues" evidence="1">
    <location>
        <begin position="219"/>
        <end position="234"/>
    </location>
</feature>
<reference evidence="3" key="1">
    <citation type="submission" date="2022-01" db="EMBL/GenBank/DDBJ databases">
        <authorList>
            <person name="King R."/>
        </authorList>
    </citation>
    <scope>NUCLEOTIDE SEQUENCE</scope>
</reference>
<dbReference type="InterPro" id="IPR036412">
    <property type="entry name" value="HAD-like_sf"/>
</dbReference>
<dbReference type="InterPro" id="IPR031315">
    <property type="entry name" value="LNS2/PITP"/>
</dbReference>
<feature type="compositionally biased region" description="Polar residues" evidence="1">
    <location>
        <begin position="308"/>
        <end position="319"/>
    </location>
</feature>
<dbReference type="InterPro" id="IPR031703">
    <property type="entry name" value="Lipin_mid"/>
</dbReference>
<gene>
    <name evidence="3" type="ORF">PHAECO_LOCUS980</name>
</gene>
<dbReference type="GO" id="GO:0003713">
    <property type="term" value="F:transcription coactivator activity"/>
    <property type="evidence" value="ECO:0007669"/>
    <property type="project" value="TreeGrafter"/>
</dbReference>
<feature type="region of interest" description="Disordered" evidence="1">
    <location>
        <begin position="285"/>
        <end position="323"/>
    </location>
</feature>
<protein>
    <recommendedName>
        <fullName evidence="2">LNS2/PITP domain-containing protein</fullName>
    </recommendedName>
</protein>
<dbReference type="PANTHER" id="PTHR12181">
    <property type="entry name" value="LIPIN"/>
    <property type="match status" value="1"/>
</dbReference>
<keyword evidence="4" id="KW-1185">Reference proteome</keyword>
<dbReference type="SMART" id="SM00775">
    <property type="entry name" value="LNS2"/>
    <property type="match status" value="1"/>
</dbReference>
<dbReference type="GO" id="GO:0032869">
    <property type="term" value="P:cellular response to insulin stimulus"/>
    <property type="evidence" value="ECO:0007669"/>
    <property type="project" value="TreeGrafter"/>
</dbReference>
<dbReference type="SUPFAM" id="SSF56784">
    <property type="entry name" value="HAD-like"/>
    <property type="match status" value="1"/>
</dbReference>
<dbReference type="Proteomes" id="UP001153737">
    <property type="component" value="Chromosome 1"/>
</dbReference>
<dbReference type="GO" id="GO:0008195">
    <property type="term" value="F:phosphatidate phosphatase activity"/>
    <property type="evidence" value="ECO:0007669"/>
    <property type="project" value="TreeGrafter"/>
</dbReference>
<dbReference type="EMBL" id="OU896707">
    <property type="protein sequence ID" value="CAH1116778.1"/>
    <property type="molecule type" value="Genomic_DNA"/>
</dbReference>
<reference evidence="3" key="2">
    <citation type="submission" date="2022-10" db="EMBL/GenBank/DDBJ databases">
        <authorList>
            <consortium name="ENA_rothamsted_submissions"/>
            <consortium name="culmorum"/>
            <person name="King R."/>
        </authorList>
    </citation>
    <scope>NUCLEOTIDE SEQUENCE</scope>
</reference>
<dbReference type="OrthoDB" id="4567at2759"/>
<evidence type="ECO:0000256" key="1">
    <source>
        <dbReference type="SAM" id="MobiDB-lite"/>
    </source>
</evidence>
<dbReference type="Pfam" id="PF08235">
    <property type="entry name" value="LNS2"/>
    <property type="match status" value="1"/>
</dbReference>
<feature type="compositionally biased region" description="Polar residues" evidence="1">
    <location>
        <begin position="386"/>
        <end position="396"/>
    </location>
</feature>
<proteinExistence type="predicted"/>
<accession>A0A9P0DG76</accession>
<feature type="compositionally biased region" description="Basic and acidic residues" evidence="1">
    <location>
        <begin position="285"/>
        <end position="299"/>
    </location>
</feature>
<feature type="compositionally biased region" description="Basic and acidic residues" evidence="1">
    <location>
        <begin position="140"/>
        <end position="149"/>
    </location>
</feature>
<dbReference type="AlphaFoldDB" id="A0A9P0DG76"/>
<evidence type="ECO:0000313" key="4">
    <source>
        <dbReference type="Proteomes" id="UP001153737"/>
    </source>
</evidence>
<dbReference type="GO" id="GO:0005634">
    <property type="term" value="C:nucleus"/>
    <property type="evidence" value="ECO:0007669"/>
    <property type="project" value="TreeGrafter"/>
</dbReference>
<dbReference type="PANTHER" id="PTHR12181:SF12">
    <property type="entry name" value="PHOSPHATIDATE PHOSPHATASE"/>
    <property type="match status" value="1"/>
</dbReference>
<feature type="region of interest" description="Disordered" evidence="1">
    <location>
        <begin position="377"/>
        <end position="400"/>
    </location>
</feature>